<dbReference type="Gene3D" id="3.40.640.10">
    <property type="entry name" value="Type I PLP-dependent aspartate aminotransferase-like (Major domain)"/>
    <property type="match status" value="1"/>
</dbReference>
<dbReference type="GO" id="GO:0030170">
    <property type="term" value="F:pyridoxal phosphate binding"/>
    <property type="evidence" value="ECO:0007669"/>
    <property type="project" value="InterPro"/>
</dbReference>
<name>A0A2M7UWM4_9BACT</name>
<comment type="similarity">
    <text evidence="5">Belongs to the class-II pyridoxal-phosphate-dependent aminotransferase family.</text>
</comment>
<comment type="caution">
    <text evidence="7">The sequence shown here is derived from an EMBL/GenBank/DDBJ whole genome shotgun (WGS) entry which is preliminary data.</text>
</comment>
<keyword evidence="4 5" id="KW-0663">Pyridoxal phosphate</keyword>
<feature type="domain" description="Aminotransferase class I/classII large" evidence="6">
    <location>
        <begin position="24"/>
        <end position="347"/>
    </location>
</feature>
<organism evidence="7 8">
    <name type="scientific">Candidatus Nealsonbacteria bacterium CG_4_10_14_0_2_um_filter_39_15</name>
    <dbReference type="NCBI Taxonomy" id="1974681"/>
    <lineage>
        <taxon>Bacteria</taxon>
        <taxon>Candidatus Nealsoniibacteriota</taxon>
    </lineage>
</organism>
<dbReference type="AlphaFoldDB" id="A0A2M7UWM4"/>
<proteinExistence type="inferred from homology"/>
<evidence type="ECO:0000259" key="6">
    <source>
        <dbReference type="Pfam" id="PF00155"/>
    </source>
</evidence>
<sequence length="357" mass="40154">MAIKKRILRMGYYKPPLEGRSEKDYLLLDFNERTTPTSPKVKEALKKFIDSDRLQVYPEYGDLETKIAQYAGVKNGQAMATNGGDQGIDIVCRAYLDEGDKIIIPFPAFPMHYQSAGIQGAGTLEPPYKEDGSFPLKEVLDLLEDVKVKLAIICNPNNPLGSSIPIEDVEQILRKAKEKDIAVLHDEAYFEFSGITAKDLIEKYDNLYIMRTFAKAFGIVAARAGYLLSQEKNIQELLKIRGPYDVNMFAKTAIMSALADTKYMEDYAKEIMEESKPKLESFLREKGILFYPSAANFLLLKISNPQKIAEKLKAKGILVRPKPAPDGTQSVRVSVGKLAETEKFIRAFSEMLDRSQE</sequence>
<evidence type="ECO:0000313" key="7">
    <source>
        <dbReference type="EMBL" id="PIZ88275.1"/>
    </source>
</evidence>
<dbReference type="PANTHER" id="PTHR42885:SF2">
    <property type="entry name" value="HISTIDINOL-PHOSPHATE AMINOTRANSFERASE"/>
    <property type="match status" value="1"/>
</dbReference>
<dbReference type="GO" id="GO:0008483">
    <property type="term" value="F:transaminase activity"/>
    <property type="evidence" value="ECO:0007669"/>
    <property type="project" value="UniProtKB-KW"/>
</dbReference>
<dbReference type="SUPFAM" id="SSF53383">
    <property type="entry name" value="PLP-dependent transferases"/>
    <property type="match status" value="1"/>
</dbReference>
<dbReference type="CDD" id="cd00609">
    <property type="entry name" value="AAT_like"/>
    <property type="match status" value="1"/>
</dbReference>
<evidence type="ECO:0000256" key="5">
    <source>
        <dbReference type="RuleBase" id="RU003693"/>
    </source>
</evidence>
<reference evidence="8" key="1">
    <citation type="submission" date="2017-09" db="EMBL/GenBank/DDBJ databases">
        <title>Depth-based differentiation of microbial function through sediment-hosted aquifers and enrichment of novel symbionts in the deep terrestrial subsurface.</title>
        <authorList>
            <person name="Probst A.J."/>
            <person name="Ladd B."/>
            <person name="Jarett J.K."/>
            <person name="Geller-Mcgrath D.E."/>
            <person name="Sieber C.M.K."/>
            <person name="Emerson J.B."/>
            <person name="Anantharaman K."/>
            <person name="Thomas B.C."/>
            <person name="Malmstrom R."/>
            <person name="Stieglmeier M."/>
            <person name="Klingl A."/>
            <person name="Woyke T."/>
            <person name="Ryan C.M."/>
            <person name="Banfield J.F."/>
        </authorList>
    </citation>
    <scope>NUCLEOTIDE SEQUENCE [LARGE SCALE GENOMIC DNA]</scope>
</reference>
<dbReference type="InterPro" id="IPR015424">
    <property type="entry name" value="PyrdxlP-dep_Trfase"/>
</dbReference>
<evidence type="ECO:0000256" key="4">
    <source>
        <dbReference type="ARBA" id="ARBA00022898"/>
    </source>
</evidence>
<gene>
    <name evidence="7" type="ORF">COX91_01000</name>
</gene>
<keyword evidence="3 7" id="KW-0808">Transferase</keyword>
<evidence type="ECO:0000256" key="1">
    <source>
        <dbReference type="ARBA" id="ARBA00001933"/>
    </source>
</evidence>
<dbReference type="PROSITE" id="PS00599">
    <property type="entry name" value="AA_TRANSFER_CLASS_2"/>
    <property type="match status" value="1"/>
</dbReference>
<dbReference type="Pfam" id="PF00155">
    <property type="entry name" value="Aminotran_1_2"/>
    <property type="match status" value="1"/>
</dbReference>
<protein>
    <submittedName>
        <fullName evidence="7">Histidinol-phosphate aminotransferase</fullName>
    </submittedName>
</protein>
<dbReference type="EMBL" id="PFPA01000017">
    <property type="protein sequence ID" value="PIZ88275.1"/>
    <property type="molecule type" value="Genomic_DNA"/>
</dbReference>
<dbReference type="InterPro" id="IPR015421">
    <property type="entry name" value="PyrdxlP-dep_Trfase_major"/>
</dbReference>
<dbReference type="InterPro" id="IPR015422">
    <property type="entry name" value="PyrdxlP-dep_Trfase_small"/>
</dbReference>
<dbReference type="Gene3D" id="3.90.1150.10">
    <property type="entry name" value="Aspartate Aminotransferase, domain 1"/>
    <property type="match status" value="1"/>
</dbReference>
<dbReference type="Proteomes" id="UP000230081">
    <property type="component" value="Unassembled WGS sequence"/>
</dbReference>
<dbReference type="PANTHER" id="PTHR42885">
    <property type="entry name" value="HISTIDINOL-PHOSPHATE AMINOTRANSFERASE-RELATED"/>
    <property type="match status" value="1"/>
</dbReference>
<evidence type="ECO:0000313" key="8">
    <source>
        <dbReference type="Proteomes" id="UP000230081"/>
    </source>
</evidence>
<accession>A0A2M7UWM4</accession>
<dbReference type="InterPro" id="IPR004839">
    <property type="entry name" value="Aminotransferase_I/II_large"/>
</dbReference>
<dbReference type="InterPro" id="IPR001917">
    <property type="entry name" value="Aminotrans_II_pyridoxalP_BS"/>
</dbReference>
<evidence type="ECO:0000256" key="3">
    <source>
        <dbReference type="ARBA" id="ARBA00022679"/>
    </source>
</evidence>
<comment type="cofactor">
    <cofactor evidence="1 5">
        <name>pyridoxal 5'-phosphate</name>
        <dbReference type="ChEBI" id="CHEBI:597326"/>
    </cofactor>
</comment>
<keyword evidence="2 7" id="KW-0032">Aminotransferase</keyword>
<evidence type="ECO:0000256" key="2">
    <source>
        <dbReference type="ARBA" id="ARBA00022576"/>
    </source>
</evidence>